<feature type="region of interest" description="Disordered" evidence="1">
    <location>
        <begin position="218"/>
        <end position="243"/>
    </location>
</feature>
<name>A9U7T9_PHYPA</name>
<proteinExistence type="predicted"/>
<feature type="compositionally biased region" description="Basic and acidic residues" evidence="1">
    <location>
        <begin position="231"/>
        <end position="241"/>
    </location>
</feature>
<sequence>MPSRRSGPHAGDGFSFTGGVSASGRILPDRPDPCRSRIRGSIQRVRLLRHARPTHEHRPNGLPRHAHDASARLFRRGRQLRGPALAPVQRLLQPVSLGWIDDDRPAGVAAGEFSSPRVRRRRNSAPADPSIRRIVGKGAAVPESARSVQEPYALEISRSRLELLPCGSAVGRPDQRVRSGRRGSGQRPSGRIGHEIHLRELPCSLIDRLPVAAAVGGADQKPVARSPSGRRIQEVESREAEAPASCRLAGENAVVSVRAAGSRRFGQAGFAQAADRTG</sequence>
<feature type="region of interest" description="Disordered" evidence="1">
    <location>
        <begin position="1"/>
        <end position="36"/>
    </location>
</feature>
<accession>A9U7T9</accession>
<gene>
    <name evidence="2" type="ORF">PHYPADRAFT_104060</name>
</gene>
<protein>
    <submittedName>
        <fullName evidence="2">Predicted protein</fullName>
    </submittedName>
</protein>
<dbReference type="AlphaFoldDB" id="A9U7T9"/>
<organism>
    <name type="scientific">Physcomitrium patens</name>
    <name type="common">Spreading-leaved earth moss</name>
    <name type="synonym">Physcomitrella patens</name>
    <dbReference type="NCBI Taxonomy" id="3218"/>
    <lineage>
        <taxon>Eukaryota</taxon>
        <taxon>Viridiplantae</taxon>
        <taxon>Streptophyta</taxon>
        <taxon>Embryophyta</taxon>
        <taxon>Bryophyta</taxon>
        <taxon>Bryophytina</taxon>
        <taxon>Bryopsida</taxon>
        <taxon>Funariidae</taxon>
        <taxon>Funariales</taxon>
        <taxon>Funariaceae</taxon>
        <taxon>Physcomitrium</taxon>
    </lineage>
</organism>
<reference evidence="2" key="1">
    <citation type="journal article" date="2008" name="Science">
        <title>The Physcomitrella genome reveals evolutionary insights into the conquest of land by plants.</title>
        <authorList>
            <person name="Rensing S."/>
            <person name="Lang D."/>
            <person name="Zimmer A."/>
            <person name="Terry A."/>
            <person name="Salamov A."/>
            <person name="Shapiro H."/>
            <person name="Nishiyama T."/>
            <person name="Perroud P.-F."/>
            <person name="Lindquist E."/>
            <person name="Kamisugi Y."/>
            <person name="Tanahashi T."/>
            <person name="Sakakibara K."/>
            <person name="Fujita T."/>
            <person name="Oishi K."/>
            <person name="Shin-I T."/>
            <person name="Kuroki Y."/>
            <person name="Toyoda A."/>
            <person name="Suzuki Y."/>
            <person name="Hashimoto A."/>
            <person name="Yamaguchi K."/>
            <person name="Sugano A."/>
            <person name="Kohara Y."/>
            <person name="Fujiyama A."/>
            <person name="Anterola A."/>
            <person name="Aoki S."/>
            <person name="Ashton N."/>
            <person name="Barbazuk W.B."/>
            <person name="Barker E."/>
            <person name="Bennetzen J."/>
            <person name="Bezanilla M."/>
            <person name="Blankenship R."/>
            <person name="Cho S.H."/>
            <person name="Dutcher S."/>
            <person name="Estelle M."/>
            <person name="Fawcett J.A."/>
            <person name="Gundlach H."/>
            <person name="Hanada K."/>
            <person name="Heyl A."/>
            <person name="Hicks K.A."/>
            <person name="Hugh J."/>
            <person name="Lohr M."/>
            <person name="Mayer K."/>
            <person name="Melkozernov A."/>
            <person name="Murata T."/>
            <person name="Nelson D."/>
            <person name="Pils B."/>
            <person name="Prigge M."/>
            <person name="Reiss B."/>
            <person name="Renner T."/>
            <person name="Rombauts S."/>
            <person name="Rushton P."/>
            <person name="Sanderfoot A."/>
            <person name="Schween G."/>
            <person name="Shiu S.-H."/>
            <person name="Stueber K."/>
            <person name="Theodoulou F.L."/>
            <person name="Tu H."/>
            <person name="Van de Peer Y."/>
            <person name="Verrier P.J."/>
            <person name="Waters E."/>
            <person name="Wood A."/>
            <person name="Yang L."/>
            <person name="Cove D."/>
            <person name="Cuming A."/>
            <person name="Hasebe M."/>
            <person name="Lucas S."/>
            <person name="Mishler D.B."/>
            <person name="Reski R."/>
            <person name="Grigoriev I."/>
            <person name="Quatrano R.S."/>
            <person name="Boore J.L."/>
        </authorList>
    </citation>
    <scope>NUCLEOTIDE SEQUENCE [LARGE SCALE GENOMIC DNA]</scope>
</reference>
<dbReference type="HOGENOM" id="CLU_1002541_0_0_1"/>
<feature type="region of interest" description="Disordered" evidence="1">
    <location>
        <begin position="167"/>
        <end position="194"/>
    </location>
</feature>
<evidence type="ECO:0000313" key="2">
    <source>
        <dbReference type="EMBL" id="EDQ48264.1"/>
    </source>
</evidence>
<dbReference type="EMBL" id="DS546657">
    <property type="protein sequence ID" value="EDQ48264.1"/>
    <property type="molecule type" value="Genomic_DNA"/>
</dbReference>
<evidence type="ECO:0000256" key="1">
    <source>
        <dbReference type="SAM" id="MobiDB-lite"/>
    </source>
</evidence>